<evidence type="ECO:0000256" key="6">
    <source>
        <dbReference type="ARBA" id="ARBA00023136"/>
    </source>
</evidence>
<accession>A0A562IYJ3</accession>
<evidence type="ECO:0000256" key="8">
    <source>
        <dbReference type="SAM" id="MobiDB-lite"/>
    </source>
</evidence>
<feature type="transmembrane region" description="Helical" evidence="7">
    <location>
        <begin position="137"/>
        <end position="161"/>
    </location>
</feature>
<dbReference type="PANTHER" id="PTHR30151:SF41">
    <property type="entry name" value="ABC TRANSPORTER PERMEASE PROTEIN"/>
    <property type="match status" value="1"/>
</dbReference>
<dbReference type="InterPro" id="IPR000515">
    <property type="entry name" value="MetI-like"/>
</dbReference>
<keyword evidence="6 7" id="KW-0472">Membrane</keyword>
<comment type="similarity">
    <text evidence="7">Belongs to the binding-protein-dependent transport system permease family.</text>
</comment>
<proteinExistence type="inferred from homology"/>
<dbReference type="PANTHER" id="PTHR30151">
    <property type="entry name" value="ALKANE SULFONATE ABC TRANSPORTER-RELATED, MEMBRANE SUBUNIT"/>
    <property type="match status" value="1"/>
</dbReference>
<organism evidence="10 11">
    <name type="scientific">Modestobacter roseus</name>
    <dbReference type="NCBI Taxonomy" id="1181884"/>
    <lineage>
        <taxon>Bacteria</taxon>
        <taxon>Bacillati</taxon>
        <taxon>Actinomycetota</taxon>
        <taxon>Actinomycetes</taxon>
        <taxon>Geodermatophilales</taxon>
        <taxon>Geodermatophilaceae</taxon>
        <taxon>Modestobacter</taxon>
    </lineage>
</organism>
<evidence type="ECO:0000256" key="5">
    <source>
        <dbReference type="ARBA" id="ARBA00022989"/>
    </source>
</evidence>
<dbReference type="GO" id="GO:0005886">
    <property type="term" value="C:plasma membrane"/>
    <property type="evidence" value="ECO:0007669"/>
    <property type="project" value="UniProtKB-SubCell"/>
</dbReference>
<evidence type="ECO:0000313" key="10">
    <source>
        <dbReference type="EMBL" id="TWH75654.1"/>
    </source>
</evidence>
<feature type="transmembrane region" description="Helical" evidence="7">
    <location>
        <begin position="167"/>
        <end position="186"/>
    </location>
</feature>
<dbReference type="Gene3D" id="1.10.3720.10">
    <property type="entry name" value="MetI-like"/>
    <property type="match status" value="1"/>
</dbReference>
<keyword evidence="3" id="KW-1003">Cell membrane</keyword>
<keyword evidence="11" id="KW-1185">Reference proteome</keyword>
<protein>
    <submittedName>
        <fullName evidence="10">NitT/TauT family transport system permease protein</fullName>
    </submittedName>
</protein>
<reference evidence="10 11" key="1">
    <citation type="submission" date="2019-07" db="EMBL/GenBank/DDBJ databases">
        <title>R&amp;d 2014.</title>
        <authorList>
            <person name="Klenk H.-P."/>
        </authorList>
    </citation>
    <scope>NUCLEOTIDE SEQUENCE [LARGE SCALE GENOMIC DNA]</scope>
    <source>
        <strain evidence="10 11">DSM 45764</strain>
    </source>
</reference>
<feature type="transmembrane region" description="Helical" evidence="7">
    <location>
        <begin position="264"/>
        <end position="290"/>
    </location>
</feature>
<dbReference type="CDD" id="cd06261">
    <property type="entry name" value="TM_PBP2"/>
    <property type="match status" value="1"/>
</dbReference>
<dbReference type="RefSeq" id="WP_153362475.1">
    <property type="nucleotide sequence ID" value="NZ_ML762564.1"/>
</dbReference>
<dbReference type="InterPro" id="IPR035906">
    <property type="entry name" value="MetI-like_sf"/>
</dbReference>
<name>A0A562IYJ3_9ACTN</name>
<feature type="region of interest" description="Disordered" evidence="8">
    <location>
        <begin position="1"/>
        <end position="40"/>
    </location>
</feature>
<evidence type="ECO:0000256" key="7">
    <source>
        <dbReference type="RuleBase" id="RU363032"/>
    </source>
</evidence>
<dbReference type="Pfam" id="PF00528">
    <property type="entry name" value="BPD_transp_1"/>
    <property type="match status" value="1"/>
</dbReference>
<dbReference type="Proteomes" id="UP000321490">
    <property type="component" value="Unassembled WGS sequence"/>
</dbReference>
<evidence type="ECO:0000313" key="11">
    <source>
        <dbReference type="Proteomes" id="UP000321490"/>
    </source>
</evidence>
<dbReference type="OrthoDB" id="3173654at2"/>
<keyword evidence="4 7" id="KW-0812">Transmembrane</keyword>
<evidence type="ECO:0000256" key="2">
    <source>
        <dbReference type="ARBA" id="ARBA00022448"/>
    </source>
</evidence>
<dbReference type="PROSITE" id="PS50928">
    <property type="entry name" value="ABC_TM1"/>
    <property type="match status" value="1"/>
</dbReference>
<comment type="subcellular location">
    <subcellularLocation>
        <location evidence="1 7">Cell membrane</location>
        <topology evidence="1 7">Multi-pass membrane protein</topology>
    </subcellularLocation>
</comment>
<sequence length="300" mass="31992">MTSTEVVDRAAGTESPQAGGGPVTPARRSDGGRRHPAGPRTGTAVRVVVPALLGLVVVGLWYLVSLVVLEPRRQFILPPPHEVFLEAFLDGDSLLELLGPLGTTARVALTGLALAAALGLTLAMVMSQSRWVEVAVYPYAVALQSIPILALVPLIAFALGYGFGSRLVVVVLICLFPIITNTLFGLQSASEEMHDLFSLHGAGRVVRLRKLQVPAALPATFAGLRISAGMAVVGSIVADFFFRQGAPGIGLQIDVYRNNLDGEMLYGAILLASFFGLLVFWAFGWLAHLVTGAWYRPPRR</sequence>
<dbReference type="GO" id="GO:0055085">
    <property type="term" value="P:transmembrane transport"/>
    <property type="evidence" value="ECO:0007669"/>
    <property type="project" value="InterPro"/>
</dbReference>
<evidence type="ECO:0000259" key="9">
    <source>
        <dbReference type="PROSITE" id="PS50928"/>
    </source>
</evidence>
<comment type="caution">
    <text evidence="10">The sequence shown here is derived from an EMBL/GenBank/DDBJ whole genome shotgun (WGS) entry which is preliminary data.</text>
</comment>
<dbReference type="EMBL" id="VLKF01000001">
    <property type="protein sequence ID" value="TWH75654.1"/>
    <property type="molecule type" value="Genomic_DNA"/>
</dbReference>
<keyword evidence="5 7" id="KW-1133">Transmembrane helix</keyword>
<evidence type="ECO:0000256" key="4">
    <source>
        <dbReference type="ARBA" id="ARBA00022692"/>
    </source>
</evidence>
<dbReference type="AlphaFoldDB" id="A0A562IYJ3"/>
<evidence type="ECO:0000256" key="3">
    <source>
        <dbReference type="ARBA" id="ARBA00022475"/>
    </source>
</evidence>
<evidence type="ECO:0000256" key="1">
    <source>
        <dbReference type="ARBA" id="ARBA00004651"/>
    </source>
</evidence>
<feature type="transmembrane region" description="Helical" evidence="7">
    <location>
        <begin position="215"/>
        <end position="238"/>
    </location>
</feature>
<keyword evidence="2 7" id="KW-0813">Transport</keyword>
<dbReference type="SUPFAM" id="SSF161098">
    <property type="entry name" value="MetI-like"/>
    <property type="match status" value="1"/>
</dbReference>
<feature type="transmembrane region" description="Helical" evidence="7">
    <location>
        <begin position="43"/>
        <end position="64"/>
    </location>
</feature>
<feature type="transmembrane region" description="Helical" evidence="7">
    <location>
        <begin position="105"/>
        <end position="125"/>
    </location>
</feature>
<gene>
    <name evidence="10" type="ORF">JD78_04218</name>
</gene>
<feature type="domain" description="ABC transmembrane type-1" evidence="9">
    <location>
        <begin position="101"/>
        <end position="287"/>
    </location>
</feature>